<gene>
    <name evidence="1" type="ORF">SSX86_019226</name>
</gene>
<dbReference type="AlphaFoldDB" id="A0AAP0CXI4"/>
<comment type="caution">
    <text evidence="1">The sequence shown here is derived from an EMBL/GenBank/DDBJ whole genome shotgun (WGS) entry which is preliminary data.</text>
</comment>
<keyword evidence="2" id="KW-1185">Reference proteome</keyword>
<organism evidence="1 2">
    <name type="scientific">Deinandra increscens subsp. villosa</name>
    <dbReference type="NCBI Taxonomy" id="3103831"/>
    <lineage>
        <taxon>Eukaryota</taxon>
        <taxon>Viridiplantae</taxon>
        <taxon>Streptophyta</taxon>
        <taxon>Embryophyta</taxon>
        <taxon>Tracheophyta</taxon>
        <taxon>Spermatophyta</taxon>
        <taxon>Magnoliopsida</taxon>
        <taxon>eudicotyledons</taxon>
        <taxon>Gunneridae</taxon>
        <taxon>Pentapetalae</taxon>
        <taxon>asterids</taxon>
        <taxon>campanulids</taxon>
        <taxon>Asterales</taxon>
        <taxon>Asteraceae</taxon>
        <taxon>Asteroideae</taxon>
        <taxon>Heliantheae alliance</taxon>
        <taxon>Madieae</taxon>
        <taxon>Madiinae</taxon>
        <taxon>Deinandra</taxon>
    </lineage>
</organism>
<evidence type="ECO:0000313" key="1">
    <source>
        <dbReference type="EMBL" id="KAK9062042.1"/>
    </source>
</evidence>
<dbReference type="EMBL" id="JBCNJP010000019">
    <property type="protein sequence ID" value="KAK9062042.1"/>
    <property type="molecule type" value="Genomic_DNA"/>
</dbReference>
<name>A0AAP0CXI4_9ASTR</name>
<evidence type="ECO:0000313" key="2">
    <source>
        <dbReference type="Proteomes" id="UP001408789"/>
    </source>
</evidence>
<dbReference type="Proteomes" id="UP001408789">
    <property type="component" value="Unassembled WGS sequence"/>
</dbReference>
<protein>
    <submittedName>
        <fullName evidence="1">Uncharacterized protein</fullName>
    </submittedName>
</protein>
<proteinExistence type="predicted"/>
<accession>A0AAP0CXI4</accession>
<sequence>MAHGVCKNYKLFRTLPFEGSPSRNSRWPRETQSQGGGLEIVFNQQLTRLGYYLISCVIAPSAKIPSTSLPPLLLCTLNLFPLISST</sequence>
<reference evidence="1 2" key="1">
    <citation type="submission" date="2024-04" db="EMBL/GenBank/DDBJ databases">
        <title>The reference genome of an endangered Asteraceae, Deinandra increscens subsp. villosa, native to the Central Coast of California.</title>
        <authorList>
            <person name="Guilliams M."/>
            <person name="Hasenstab-Lehman K."/>
            <person name="Meyer R."/>
            <person name="Mcevoy S."/>
        </authorList>
    </citation>
    <scope>NUCLEOTIDE SEQUENCE [LARGE SCALE GENOMIC DNA]</scope>
    <source>
        <tissue evidence="1">Leaf</tissue>
    </source>
</reference>